<dbReference type="AlphaFoldDB" id="W6QWZ3"/>
<reference evidence="2 3" key="1">
    <citation type="submission" date="2013-11" db="EMBL/GenBank/DDBJ databases">
        <title>Complete genome sequence of the cyanide-degrading bacterium Pseudomonas pseudoalcaligenes CECT 5344.</title>
        <authorList>
            <person name="Wibberg D."/>
            <person name="Puehler A."/>
            <person name="Schlueter A."/>
        </authorList>
    </citation>
    <scope>NUCLEOTIDE SEQUENCE [LARGE SCALE GENOMIC DNA]</scope>
    <source>
        <strain evidence="3">CECT 5344</strain>
    </source>
</reference>
<keyword evidence="1" id="KW-0812">Transmembrane</keyword>
<dbReference type="HOGENOM" id="CLU_3139711_0_0_6"/>
<dbReference type="Proteomes" id="UP000032841">
    <property type="component" value="Chromosome"/>
</dbReference>
<dbReference type="EMBL" id="HG916826">
    <property type="protein sequence ID" value="CDM40493.1"/>
    <property type="molecule type" value="Genomic_DNA"/>
</dbReference>
<keyword evidence="1" id="KW-0472">Membrane</keyword>
<keyword evidence="1" id="KW-1133">Transmembrane helix</keyword>
<sequence length="49" mass="5176">MHGYERNGSAGALLQAAAVVAYYTILGAVIKRLITNNDSASRLLAPTEN</sequence>
<gene>
    <name evidence="2" type="ORF">BN5_1919</name>
</gene>
<dbReference type="KEGG" id="ppse:BN5_1919"/>
<evidence type="ECO:0000256" key="1">
    <source>
        <dbReference type="SAM" id="Phobius"/>
    </source>
</evidence>
<protein>
    <submittedName>
        <fullName evidence="2">Putative membrane protein</fullName>
    </submittedName>
</protein>
<name>W6QWZ3_ECTO5</name>
<evidence type="ECO:0000313" key="2">
    <source>
        <dbReference type="EMBL" id="CDM40493.1"/>
    </source>
</evidence>
<accession>W6QWZ3</accession>
<proteinExistence type="predicted"/>
<organism evidence="2 3">
    <name type="scientific">Ectopseudomonas oleovorans (strain CECT 5344)</name>
    <name type="common">Pseudomonas pseudoalcaligenes</name>
    <dbReference type="NCBI Taxonomy" id="1182590"/>
    <lineage>
        <taxon>Bacteria</taxon>
        <taxon>Pseudomonadati</taxon>
        <taxon>Pseudomonadota</taxon>
        <taxon>Gammaproteobacteria</taxon>
        <taxon>Pseudomonadales</taxon>
        <taxon>Pseudomonadaceae</taxon>
        <taxon>Ectopseudomonas</taxon>
    </lineage>
</organism>
<feature type="transmembrane region" description="Helical" evidence="1">
    <location>
        <begin position="12"/>
        <end position="34"/>
    </location>
</feature>
<evidence type="ECO:0000313" key="3">
    <source>
        <dbReference type="Proteomes" id="UP000032841"/>
    </source>
</evidence>